<keyword evidence="4" id="KW-1185">Reference proteome</keyword>
<name>A0A1Z5JGL0_FISSO</name>
<gene>
    <name evidence="3" type="ORF">FisN_17Hh074</name>
</gene>
<accession>A0A1Z5JGL0</accession>
<dbReference type="Proteomes" id="UP000198406">
    <property type="component" value="Unassembled WGS sequence"/>
</dbReference>
<sequence>MFNSTAGHHRQRNALPRTHSSGSDLDTSPKRTKRARRPPPRNSPILYWVLGIGATLCLLEFYYLVQYVVPHGKENKRKIDNDNHPQPNLRVPDVVPKREDETDDGNSIPGDHEDLDQTIHQPKSIFDTPEHPLALDHPISPNQQGQHPAEPENPVADEEDNSEDEEEEAAAAAIPADVTAQLNAALTAGKEPLIALLRDAGVDVDDEIVERLPTWEQVADLYGSEPVIFGLETCQKFQTQNGDPADHFVSTAGTFNTGTNLMAELLIHNCHMPARMQKYGHKNRGVRWQVLWGKHTPVGDEEFRLHHRTYNDTMNAEDIFPAVTVRDPFKWMQSMCRHKYAAHWHHDDAHCPSLIPNAADIAKYHHLQSEETIPVLVRYKEFDKHHTSMVDFWNTWYQEYVQAPFPRLIVRFEDIIFHPVQVTKIACECAGGRLNDGKFRYQVESAKRGAAHGKQKTSYVDSLIQYGSETGRYDGYSAEDLEFVQQHLDPELMKLFGYKLAPTSLS</sequence>
<dbReference type="InParanoid" id="A0A1Z5JGL0"/>
<organism evidence="3 4">
    <name type="scientific">Fistulifera solaris</name>
    <name type="common">Oleaginous diatom</name>
    <dbReference type="NCBI Taxonomy" id="1519565"/>
    <lineage>
        <taxon>Eukaryota</taxon>
        <taxon>Sar</taxon>
        <taxon>Stramenopiles</taxon>
        <taxon>Ochrophyta</taxon>
        <taxon>Bacillariophyta</taxon>
        <taxon>Bacillariophyceae</taxon>
        <taxon>Bacillariophycidae</taxon>
        <taxon>Naviculales</taxon>
        <taxon>Naviculaceae</taxon>
        <taxon>Fistulifera</taxon>
    </lineage>
</organism>
<keyword evidence="2" id="KW-0812">Transmembrane</keyword>
<evidence type="ECO:0000256" key="1">
    <source>
        <dbReference type="SAM" id="MobiDB-lite"/>
    </source>
</evidence>
<feature type="compositionally biased region" description="Basic residues" evidence="1">
    <location>
        <begin position="30"/>
        <end position="39"/>
    </location>
</feature>
<evidence type="ECO:0000256" key="2">
    <source>
        <dbReference type="SAM" id="Phobius"/>
    </source>
</evidence>
<dbReference type="SUPFAM" id="SSF52540">
    <property type="entry name" value="P-loop containing nucleoside triphosphate hydrolases"/>
    <property type="match status" value="1"/>
</dbReference>
<dbReference type="InterPro" id="IPR027417">
    <property type="entry name" value="P-loop_NTPase"/>
</dbReference>
<feature type="region of interest" description="Disordered" evidence="1">
    <location>
        <begin position="77"/>
        <end position="171"/>
    </location>
</feature>
<evidence type="ECO:0008006" key="5">
    <source>
        <dbReference type="Google" id="ProtNLM"/>
    </source>
</evidence>
<feature type="compositionally biased region" description="Acidic residues" evidence="1">
    <location>
        <begin position="155"/>
        <end position="169"/>
    </location>
</feature>
<feature type="region of interest" description="Disordered" evidence="1">
    <location>
        <begin position="1"/>
        <end position="44"/>
    </location>
</feature>
<reference evidence="3 4" key="1">
    <citation type="journal article" date="2015" name="Plant Cell">
        <title>Oil accumulation by the oleaginous diatom Fistulifera solaris as revealed by the genome and transcriptome.</title>
        <authorList>
            <person name="Tanaka T."/>
            <person name="Maeda Y."/>
            <person name="Veluchamy A."/>
            <person name="Tanaka M."/>
            <person name="Abida H."/>
            <person name="Marechal E."/>
            <person name="Bowler C."/>
            <person name="Muto M."/>
            <person name="Sunaga Y."/>
            <person name="Tanaka M."/>
            <person name="Yoshino T."/>
            <person name="Taniguchi T."/>
            <person name="Fukuda Y."/>
            <person name="Nemoto M."/>
            <person name="Matsumoto M."/>
            <person name="Wong P.S."/>
            <person name="Aburatani S."/>
            <person name="Fujibuchi W."/>
        </authorList>
    </citation>
    <scope>NUCLEOTIDE SEQUENCE [LARGE SCALE GENOMIC DNA]</scope>
    <source>
        <strain evidence="3 4">JPCC DA0580</strain>
    </source>
</reference>
<dbReference type="EMBL" id="BDSP01000061">
    <property type="protein sequence ID" value="GAX13145.1"/>
    <property type="molecule type" value="Genomic_DNA"/>
</dbReference>
<protein>
    <recommendedName>
        <fullName evidence="5">Sulfotransferase domain-containing protein</fullName>
    </recommendedName>
</protein>
<dbReference type="AlphaFoldDB" id="A0A1Z5JGL0"/>
<evidence type="ECO:0000313" key="3">
    <source>
        <dbReference type="EMBL" id="GAX13145.1"/>
    </source>
</evidence>
<feature type="transmembrane region" description="Helical" evidence="2">
    <location>
        <begin position="45"/>
        <end position="65"/>
    </location>
</feature>
<keyword evidence="2" id="KW-1133">Transmembrane helix</keyword>
<comment type="caution">
    <text evidence="3">The sequence shown here is derived from an EMBL/GenBank/DDBJ whole genome shotgun (WGS) entry which is preliminary data.</text>
</comment>
<dbReference type="OrthoDB" id="40447at2759"/>
<dbReference type="Gene3D" id="3.40.50.300">
    <property type="entry name" value="P-loop containing nucleotide triphosphate hydrolases"/>
    <property type="match status" value="1"/>
</dbReference>
<proteinExistence type="predicted"/>
<keyword evidence="2" id="KW-0472">Membrane</keyword>
<evidence type="ECO:0000313" key="4">
    <source>
        <dbReference type="Proteomes" id="UP000198406"/>
    </source>
</evidence>